<sequence>MRITIAALAAVAAGLASPAALAQSAGYAPAPSFLVHGNYCGLGNRAPLPPIDALDAACARHDACTPTGGLPSRRCNLRLFREADLISRDPRYPDSVRTAAGFIAFSASTMPFDPAPQPASFEAPIWADPHAYRRVRASYAY</sequence>
<evidence type="ECO:0000256" key="1">
    <source>
        <dbReference type="SAM" id="SignalP"/>
    </source>
</evidence>
<dbReference type="AlphaFoldDB" id="A0A4Z0NFL3"/>
<dbReference type="OrthoDB" id="8087013at2"/>
<evidence type="ECO:0000313" key="3">
    <source>
        <dbReference type="Proteomes" id="UP000297535"/>
    </source>
</evidence>
<dbReference type="GO" id="GO:0006644">
    <property type="term" value="P:phospholipid metabolic process"/>
    <property type="evidence" value="ECO:0007669"/>
    <property type="project" value="InterPro"/>
</dbReference>
<feature type="signal peptide" evidence="1">
    <location>
        <begin position="1"/>
        <end position="22"/>
    </location>
</feature>
<dbReference type="Proteomes" id="UP000297535">
    <property type="component" value="Unassembled WGS sequence"/>
</dbReference>
<dbReference type="GO" id="GO:0004623">
    <property type="term" value="F:phospholipase A2 activity"/>
    <property type="evidence" value="ECO:0007669"/>
    <property type="project" value="InterPro"/>
</dbReference>
<gene>
    <name evidence="2" type="ORF">EU555_32715</name>
</gene>
<dbReference type="RefSeq" id="WP_135419514.1">
    <property type="nucleotide sequence ID" value="NZ_SRLB01000047.1"/>
</dbReference>
<keyword evidence="1" id="KW-0732">Signal</keyword>
<comment type="caution">
    <text evidence="2">The sequence shown here is derived from an EMBL/GenBank/DDBJ whole genome shotgun (WGS) entry which is preliminary data.</text>
</comment>
<protein>
    <recommendedName>
        <fullName evidence="4">Phospholipase A2 domain-containing protein</fullName>
    </recommendedName>
</protein>
<organism evidence="2 3">
    <name type="scientific">Methylobacterium nonmethylotrophicum</name>
    <dbReference type="NCBI Taxonomy" id="1141884"/>
    <lineage>
        <taxon>Bacteria</taxon>
        <taxon>Pseudomonadati</taxon>
        <taxon>Pseudomonadota</taxon>
        <taxon>Alphaproteobacteria</taxon>
        <taxon>Hyphomicrobiales</taxon>
        <taxon>Methylobacteriaceae</taxon>
        <taxon>Methylobacterium</taxon>
    </lineage>
</organism>
<feature type="chain" id="PRO_5021447496" description="Phospholipase A2 domain-containing protein" evidence="1">
    <location>
        <begin position="23"/>
        <end position="141"/>
    </location>
</feature>
<name>A0A4Z0NFL3_9HYPH</name>
<keyword evidence="3" id="KW-1185">Reference proteome</keyword>
<dbReference type="Gene3D" id="1.20.90.10">
    <property type="entry name" value="Phospholipase A2 domain"/>
    <property type="match status" value="1"/>
</dbReference>
<accession>A0A4Z0NFL3</accession>
<dbReference type="GO" id="GO:0050482">
    <property type="term" value="P:arachidonate secretion"/>
    <property type="evidence" value="ECO:0007669"/>
    <property type="project" value="InterPro"/>
</dbReference>
<evidence type="ECO:0008006" key="4">
    <source>
        <dbReference type="Google" id="ProtNLM"/>
    </source>
</evidence>
<proteinExistence type="predicted"/>
<evidence type="ECO:0000313" key="2">
    <source>
        <dbReference type="EMBL" id="TGD94021.1"/>
    </source>
</evidence>
<dbReference type="InterPro" id="IPR036444">
    <property type="entry name" value="PLipase_A2_dom_sf"/>
</dbReference>
<reference evidence="2 3" key="1">
    <citation type="submission" date="2019-04" db="EMBL/GenBank/DDBJ databases">
        <authorList>
            <person name="Feng G."/>
            <person name="Zhu H."/>
        </authorList>
    </citation>
    <scope>NUCLEOTIDE SEQUENCE [LARGE SCALE GENOMIC DNA]</scope>
    <source>
        <strain evidence="2 3">6HR-1</strain>
    </source>
</reference>
<dbReference type="SUPFAM" id="SSF48619">
    <property type="entry name" value="Phospholipase A2, PLA2"/>
    <property type="match status" value="1"/>
</dbReference>
<dbReference type="EMBL" id="SRLB01000047">
    <property type="protein sequence ID" value="TGD94021.1"/>
    <property type="molecule type" value="Genomic_DNA"/>
</dbReference>